<keyword evidence="5" id="KW-1185">Reference proteome</keyword>
<evidence type="ECO:0000256" key="1">
    <source>
        <dbReference type="ARBA" id="ARBA00004651"/>
    </source>
</evidence>
<dbReference type="EMBL" id="JAHLQI010000001">
    <property type="protein sequence ID" value="MBU5489049.1"/>
    <property type="molecule type" value="Genomic_DNA"/>
</dbReference>
<dbReference type="Pfam" id="PF07690">
    <property type="entry name" value="MFS_1"/>
    <property type="match status" value="1"/>
</dbReference>
<feature type="transmembrane region" description="Helical" evidence="2">
    <location>
        <begin position="150"/>
        <end position="168"/>
    </location>
</feature>
<feature type="domain" description="Major facilitator superfamily (MFS) profile" evidence="3">
    <location>
        <begin position="1"/>
        <end position="184"/>
    </location>
</feature>
<feature type="transmembrane region" description="Helical" evidence="2">
    <location>
        <begin position="31"/>
        <end position="51"/>
    </location>
</feature>
<dbReference type="PROSITE" id="PS50850">
    <property type="entry name" value="MFS"/>
    <property type="match status" value="1"/>
</dbReference>
<comment type="subcellular location">
    <subcellularLocation>
        <location evidence="1">Cell membrane</location>
        <topology evidence="1">Multi-pass membrane protein</topology>
    </subcellularLocation>
</comment>
<keyword evidence="2" id="KW-0472">Membrane</keyword>
<proteinExistence type="predicted"/>
<comment type="caution">
    <text evidence="4">The sequence shown here is derived from an EMBL/GenBank/DDBJ whole genome shotgun (WGS) entry which is preliminary data.</text>
</comment>
<dbReference type="InterPro" id="IPR011701">
    <property type="entry name" value="MFS"/>
</dbReference>
<evidence type="ECO:0000313" key="5">
    <source>
        <dbReference type="Proteomes" id="UP000783588"/>
    </source>
</evidence>
<accession>A0ABS6EMX9</accession>
<feature type="transmembrane region" description="Helical" evidence="2">
    <location>
        <begin position="83"/>
        <end position="101"/>
    </location>
</feature>
<reference evidence="4 5" key="1">
    <citation type="submission" date="2021-06" db="EMBL/GenBank/DDBJ databases">
        <authorList>
            <person name="Sun Q."/>
            <person name="Li D."/>
        </authorList>
    </citation>
    <scope>NUCLEOTIDE SEQUENCE [LARGE SCALE GENOMIC DNA]</scope>
    <source>
        <strain evidence="4 5">MSJd-7</strain>
    </source>
</reference>
<feature type="transmembrane region" description="Helical" evidence="2">
    <location>
        <begin position="121"/>
        <end position="144"/>
    </location>
</feature>
<evidence type="ECO:0000259" key="3">
    <source>
        <dbReference type="PROSITE" id="PS50850"/>
    </source>
</evidence>
<evidence type="ECO:0000256" key="2">
    <source>
        <dbReference type="SAM" id="Phobius"/>
    </source>
</evidence>
<sequence>MMLVGALASGVTTHVPNYLMSVGWTTQGTGYILSVYSIVVLVATIIAGFMMDRWGIQKTVLTMSVLIVLGMICLYLSEFNMNFAWGYCVFFGLTMSLPRMLPSLLTSTVFGTKDYAGIYAFLNLFFLIGAAVGSVLTSILQGILGYGITWMIYAGFAILLFCCVTVALSNGNKLRTVYPDGELA</sequence>
<gene>
    <name evidence="4" type="ORF">KQI75_00150</name>
</gene>
<feature type="transmembrane region" description="Helical" evidence="2">
    <location>
        <begin position="60"/>
        <end position="77"/>
    </location>
</feature>
<dbReference type="Proteomes" id="UP000783588">
    <property type="component" value="Unassembled WGS sequence"/>
</dbReference>
<dbReference type="InterPro" id="IPR020846">
    <property type="entry name" value="MFS_dom"/>
</dbReference>
<protein>
    <submittedName>
        <fullName evidence="4">MFS transporter</fullName>
    </submittedName>
</protein>
<keyword evidence="2" id="KW-1133">Transmembrane helix</keyword>
<name>A0ABS6EMX9_9FIRM</name>
<evidence type="ECO:0000313" key="4">
    <source>
        <dbReference type="EMBL" id="MBU5489049.1"/>
    </source>
</evidence>
<organism evidence="4 5">
    <name type="scientific">Butyricicoccus intestinisimiae</name>
    <dbReference type="NCBI Taxonomy" id="2841509"/>
    <lineage>
        <taxon>Bacteria</taxon>
        <taxon>Bacillati</taxon>
        <taxon>Bacillota</taxon>
        <taxon>Clostridia</taxon>
        <taxon>Eubacteriales</taxon>
        <taxon>Butyricicoccaceae</taxon>
        <taxon>Butyricicoccus</taxon>
    </lineage>
</organism>
<keyword evidence="2" id="KW-0812">Transmembrane</keyword>